<evidence type="ECO:0000313" key="2">
    <source>
        <dbReference type="Proteomes" id="UP000033861"/>
    </source>
</evidence>
<reference evidence="1 2" key="1">
    <citation type="journal article" date="2015" name="Nature">
        <title>rRNA introns, odd ribosomes, and small enigmatic genomes across a large radiation of phyla.</title>
        <authorList>
            <person name="Brown C.T."/>
            <person name="Hug L.A."/>
            <person name="Thomas B.C."/>
            <person name="Sharon I."/>
            <person name="Castelle C.J."/>
            <person name="Singh A."/>
            <person name="Wilkins M.J."/>
            <person name="Williams K.H."/>
            <person name="Banfield J.F."/>
        </authorList>
    </citation>
    <scope>NUCLEOTIDE SEQUENCE [LARGE SCALE GENOMIC DNA]</scope>
</reference>
<evidence type="ECO:0000313" key="1">
    <source>
        <dbReference type="EMBL" id="KKT45787.1"/>
    </source>
</evidence>
<dbReference type="EMBL" id="LCHZ01000032">
    <property type="protein sequence ID" value="KKT45787.1"/>
    <property type="molecule type" value="Genomic_DNA"/>
</dbReference>
<organism evidence="1 2">
    <name type="scientific">Candidatus Collierbacteria bacterium GW2011_GWF2_44_15</name>
    <dbReference type="NCBI Taxonomy" id="1618404"/>
    <lineage>
        <taxon>Bacteria</taxon>
        <taxon>Candidatus Collieribacteriota</taxon>
    </lineage>
</organism>
<accession>A0A0G1JP83</accession>
<dbReference type="STRING" id="1618404.UW35_C0032G0007"/>
<comment type="caution">
    <text evidence="1">The sequence shown here is derived from an EMBL/GenBank/DDBJ whole genome shotgun (WGS) entry which is preliminary data.</text>
</comment>
<sequence>MENTIKYIFVSQDLLPVEAYGGSKCASVFAYI</sequence>
<name>A0A0G1JP83_9BACT</name>
<gene>
    <name evidence="1" type="ORF">UW35_C0032G0007</name>
</gene>
<proteinExistence type="predicted"/>
<dbReference type="Proteomes" id="UP000033861">
    <property type="component" value="Unassembled WGS sequence"/>
</dbReference>
<protein>
    <submittedName>
        <fullName evidence="1">Uncharacterized protein</fullName>
    </submittedName>
</protein>
<dbReference type="AlphaFoldDB" id="A0A0G1JP83"/>